<dbReference type="Pfam" id="PF01471">
    <property type="entry name" value="PG_binding_1"/>
    <property type="match status" value="1"/>
</dbReference>
<dbReference type="AlphaFoldDB" id="A0A4R6AYI9"/>
<dbReference type="CDD" id="cd13399">
    <property type="entry name" value="Slt35-like"/>
    <property type="match status" value="1"/>
</dbReference>
<protein>
    <submittedName>
        <fullName evidence="4">Lytic murein transglycosylase</fullName>
    </submittedName>
</protein>
<evidence type="ECO:0000313" key="4">
    <source>
        <dbReference type="EMBL" id="TDL89330.1"/>
    </source>
</evidence>
<dbReference type="PANTHER" id="PTHR30163">
    <property type="entry name" value="MEMBRANE-BOUND LYTIC MUREIN TRANSGLYCOSYLASE B"/>
    <property type="match status" value="1"/>
</dbReference>
<dbReference type="InterPro" id="IPR031304">
    <property type="entry name" value="SLT_2"/>
</dbReference>
<dbReference type="PANTHER" id="PTHR30163:SF8">
    <property type="entry name" value="LYTIC MUREIN TRANSGLYCOSYLASE"/>
    <property type="match status" value="1"/>
</dbReference>
<accession>A0A4R6AYI9</accession>
<dbReference type="InterPro" id="IPR011970">
    <property type="entry name" value="MltB_2"/>
</dbReference>
<evidence type="ECO:0000259" key="2">
    <source>
        <dbReference type="Pfam" id="PF01471"/>
    </source>
</evidence>
<dbReference type="InterPro" id="IPR036366">
    <property type="entry name" value="PGBDSf"/>
</dbReference>
<dbReference type="Gene3D" id="1.10.8.350">
    <property type="entry name" value="Bacterial muramidase"/>
    <property type="match status" value="1"/>
</dbReference>
<dbReference type="Gene3D" id="1.10.101.10">
    <property type="entry name" value="PGBD-like superfamily/PGBD"/>
    <property type="match status" value="1"/>
</dbReference>
<dbReference type="EMBL" id="SMZO01000011">
    <property type="protein sequence ID" value="TDL89330.1"/>
    <property type="molecule type" value="Genomic_DNA"/>
</dbReference>
<dbReference type="OrthoDB" id="9808544at2"/>
<dbReference type="GO" id="GO:0009253">
    <property type="term" value="P:peptidoglycan catabolic process"/>
    <property type="evidence" value="ECO:0007669"/>
    <property type="project" value="TreeGrafter"/>
</dbReference>
<dbReference type="GO" id="GO:0008933">
    <property type="term" value="F:peptidoglycan lytic transglycosylase activity"/>
    <property type="evidence" value="ECO:0007669"/>
    <property type="project" value="TreeGrafter"/>
</dbReference>
<feature type="domain" description="Transglycosylase SLT" evidence="3">
    <location>
        <begin position="64"/>
        <end position="353"/>
    </location>
</feature>
<dbReference type="Pfam" id="PF13406">
    <property type="entry name" value="SLT_2"/>
    <property type="match status" value="1"/>
</dbReference>
<evidence type="ECO:0000256" key="1">
    <source>
        <dbReference type="SAM" id="SignalP"/>
    </source>
</evidence>
<dbReference type="SUPFAM" id="SSF47090">
    <property type="entry name" value="PGBD-like"/>
    <property type="match status" value="1"/>
</dbReference>
<dbReference type="InterPro" id="IPR002477">
    <property type="entry name" value="Peptidoglycan-bd-like"/>
</dbReference>
<dbReference type="SUPFAM" id="SSF53955">
    <property type="entry name" value="Lysozyme-like"/>
    <property type="match status" value="1"/>
</dbReference>
<dbReference type="Proteomes" id="UP000294562">
    <property type="component" value="Unassembled WGS sequence"/>
</dbReference>
<organism evidence="4 5">
    <name type="scientific">Meridianimarinicoccus aquatilis</name>
    <dbReference type="NCBI Taxonomy" id="2552766"/>
    <lineage>
        <taxon>Bacteria</taxon>
        <taxon>Pseudomonadati</taxon>
        <taxon>Pseudomonadota</taxon>
        <taxon>Alphaproteobacteria</taxon>
        <taxon>Rhodobacterales</taxon>
        <taxon>Paracoccaceae</taxon>
        <taxon>Meridianimarinicoccus</taxon>
    </lineage>
</organism>
<comment type="caution">
    <text evidence="4">The sequence shown here is derived from an EMBL/GenBank/DDBJ whole genome shotgun (WGS) entry which is preliminary data.</text>
</comment>
<dbReference type="InterPro" id="IPR023346">
    <property type="entry name" value="Lysozyme-like_dom_sf"/>
</dbReference>
<dbReference type="Gene3D" id="1.10.530.10">
    <property type="match status" value="1"/>
</dbReference>
<evidence type="ECO:0000259" key="3">
    <source>
        <dbReference type="Pfam" id="PF13406"/>
    </source>
</evidence>
<keyword evidence="1" id="KW-0732">Signal</keyword>
<dbReference type="InterPro" id="IPR036365">
    <property type="entry name" value="PGBD-like_sf"/>
</dbReference>
<evidence type="ECO:0000313" key="5">
    <source>
        <dbReference type="Proteomes" id="UP000294562"/>
    </source>
</evidence>
<proteinExistence type="predicted"/>
<dbReference type="InterPro" id="IPR043426">
    <property type="entry name" value="MltB-like"/>
</dbReference>
<feature type="chain" id="PRO_5021023706" evidence="1">
    <location>
        <begin position="22"/>
        <end position="431"/>
    </location>
</feature>
<feature type="signal peptide" evidence="1">
    <location>
        <begin position="1"/>
        <end position="21"/>
    </location>
</feature>
<gene>
    <name evidence="4" type="ORF">E2L05_06685</name>
</gene>
<sequence>MRPVMTALTIAIAAQASPALAQTPTPRPTSGIAVAQAATTSPRPLLRPGAPEQIQQASLGAAGFNAWVQDFAKRAQRQGVPFEVVKASLTGIRYDPDIIALDRNQAEFSKQLWEYLDSAVSSNRINTGRSMLSRYATALDKIERRYGVDKEIVVAIWGLESAYGGFRGNTDTIEALATLAYDGRRGAFFEEQLVAALKIVQAGDVNPRAMKGSWAGAMGHTQFMPTSYLDHAVDFTGDGRRDIWSDNPVDALASTAAYLDDFGWKKGQPWGVEVRVPQGFDYAVAGDGEKTVAAWSRLGVRGVDGGNVANHGKAQLLLPAGARGPAFLTFGNFDVIKRYNASTSYAMAVGHLGARMRGAPDFTASWPRGDRALSSREKEEMQKRLTAKGFSTNGIDGRVGPDTIAAIRRYQKAMGLVADGYASTDLLTHLR</sequence>
<dbReference type="NCBIfam" id="TIGR02283">
    <property type="entry name" value="MltB_2"/>
    <property type="match status" value="1"/>
</dbReference>
<feature type="domain" description="Peptidoglycan binding-like" evidence="2">
    <location>
        <begin position="379"/>
        <end position="430"/>
    </location>
</feature>
<reference evidence="4 5" key="1">
    <citation type="submission" date="2019-03" db="EMBL/GenBank/DDBJ databases">
        <title>Rhodobacteraceae bacterium SM1902, a new member of the family Rhodobacteraceae isolated from Yantai.</title>
        <authorList>
            <person name="Sun Y."/>
        </authorList>
    </citation>
    <scope>NUCLEOTIDE SEQUENCE [LARGE SCALE GENOMIC DNA]</scope>
    <source>
        <strain evidence="4 5">SM1902</strain>
    </source>
</reference>
<name>A0A4R6AYI9_9RHOB</name>
<dbReference type="FunFam" id="1.10.8.350:FF:000001">
    <property type="entry name" value="Lytic murein transglycosylase B"/>
    <property type="match status" value="1"/>
</dbReference>
<keyword evidence="5" id="KW-1185">Reference proteome</keyword>